<evidence type="ECO:0008006" key="4">
    <source>
        <dbReference type="Google" id="ProtNLM"/>
    </source>
</evidence>
<dbReference type="NCBIfam" id="TIGR04131">
    <property type="entry name" value="Bac_Flav_CTERM"/>
    <property type="match status" value="1"/>
</dbReference>
<evidence type="ECO:0000256" key="1">
    <source>
        <dbReference type="SAM" id="SignalP"/>
    </source>
</evidence>
<accession>A0A401XIS2</accession>
<dbReference type="OrthoDB" id="678019at2"/>
<protein>
    <recommendedName>
        <fullName evidence="4">Ig-like domain-containing protein</fullName>
    </recommendedName>
</protein>
<keyword evidence="1" id="KW-0732">Signal</keyword>
<evidence type="ECO:0000313" key="2">
    <source>
        <dbReference type="EMBL" id="GCD76910.1"/>
    </source>
</evidence>
<keyword evidence="3" id="KW-1185">Reference proteome</keyword>
<dbReference type="Gene3D" id="2.60.40.10">
    <property type="entry name" value="Immunoglobulins"/>
    <property type="match status" value="1"/>
</dbReference>
<reference evidence="2 3" key="1">
    <citation type="submission" date="2018-11" db="EMBL/GenBank/DDBJ databases">
        <title>Schleiferia aggregans sp. nov., a moderately thermophilic heterotrophic bacterium isolated from microbial mats at a terrestrial hot spring.</title>
        <authorList>
            <person name="Iino T."/>
            <person name="Ohkuma M."/>
            <person name="Haruta S."/>
        </authorList>
    </citation>
    <scope>NUCLEOTIDE SEQUENCE [LARGE SCALE GENOMIC DNA]</scope>
    <source>
        <strain evidence="2 3">LA</strain>
    </source>
</reference>
<dbReference type="AlphaFoldDB" id="A0A401XIS2"/>
<evidence type="ECO:0000313" key="3">
    <source>
        <dbReference type="Proteomes" id="UP000286715"/>
    </source>
</evidence>
<dbReference type="EMBL" id="BHZE01000003">
    <property type="protein sequence ID" value="GCD76910.1"/>
    <property type="molecule type" value="Genomic_DNA"/>
</dbReference>
<dbReference type="InterPro" id="IPR026341">
    <property type="entry name" value="T9SS_type_B"/>
</dbReference>
<name>A0A401XIS2_9FLAO</name>
<proteinExistence type="predicted"/>
<feature type="signal peptide" evidence="1">
    <location>
        <begin position="1"/>
        <end position="26"/>
    </location>
</feature>
<dbReference type="InterPro" id="IPR013783">
    <property type="entry name" value="Ig-like_fold"/>
</dbReference>
<sequence>MKKSLKFNLLSFVLALSYSVSGQVFVASPALNTQLCQCDTVQVTFFVNPGVLQSDNLIRVELSNPGGSTFSGNFIQIAPLPFGNNVPPNGPVHGTVGTIQAVVPCNTPQGAYRVRVTSSSPTAVSDSSAIIIIGKRPSSKFTISGGFLNPQFPGEYRFCEGDTITFEGPDPGIGETYSYQWRVNGAPVPGANQKTFKFWQTAAISLRVSLGSCDSISKDTLVVAYKPTTNLTVQPQPGVIPISADTFRFCDGNFITITAPAGPGRKYQWMVDTLDVFNNPHPKTLVNDTLIFKEVYVAGRYRVRVFDGFCVDTSSYITVITDFPPEDSIMPVAYPGDSVKGLTICSGDSTMLSVKDTNSLNYQWQISYPVGSPFTDIAGATNAWFSVTPVINGVTINDTAQYRVIISNQTCSFTSNVLQVNVVNFPVISFNVPRSIELCAGDSVIVVASANQPGVNFTWLTTPPLNNNVIVLKNPGVYPVRATNQSGCESYDTIRLTLSNPIANAGPDQTIEIGQTVTLIGSGAGPGGMYYWFANKPVSFSNPLSQVTSSIPQTNQPDTITYYLLVTDAGGCQGIDSMLVFVVKPVANDSIEIFRNVPNLLTPNGDGVNDVLDLSELINNQICELIVMNRYGKIVYNALPYTHNWAGTDNAGAPLPDGAYYILVVCDDEVIYRGSVTILQNQF</sequence>
<dbReference type="Proteomes" id="UP000286715">
    <property type="component" value="Unassembled WGS sequence"/>
</dbReference>
<comment type="caution">
    <text evidence="2">The sequence shown here is derived from an EMBL/GenBank/DDBJ whole genome shotgun (WGS) entry which is preliminary data.</text>
</comment>
<gene>
    <name evidence="2" type="ORF">JCM31826_03920</name>
</gene>
<dbReference type="Pfam" id="PF13585">
    <property type="entry name" value="CHU_C"/>
    <property type="match status" value="1"/>
</dbReference>
<organism evidence="2 3">
    <name type="scientific">Thermaurantimonas aggregans</name>
    <dbReference type="NCBI Taxonomy" id="2173829"/>
    <lineage>
        <taxon>Bacteria</taxon>
        <taxon>Pseudomonadati</taxon>
        <taxon>Bacteroidota</taxon>
        <taxon>Flavobacteriia</taxon>
        <taxon>Flavobacteriales</taxon>
        <taxon>Schleiferiaceae</taxon>
        <taxon>Thermaurantimonas</taxon>
    </lineage>
</organism>
<dbReference type="RefSeq" id="WP_124396983.1">
    <property type="nucleotide sequence ID" value="NZ_BHZE01000003.1"/>
</dbReference>
<feature type="chain" id="PRO_5019052675" description="Ig-like domain-containing protein" evidence="1">
    <location>
        <begin position="27"/>
        <end position="683"/>
    </location>
</feature>